<dbReference type="SMART" id="SM00248">
    <property type="entry name" value="ANK"/>
    <property type="match status" value="4"/>
</dbReference>
<name>A0A813L306_POLGL</name>
<evidence type="ECO:0000256" key="2">
    <source>
        <dbReference type="ARBA" id="ARBA00023043"/>
    </source>
</evidence>
<dbReference type="AlphaFoldDB" id="A0A813L306"/>
<dbReference type="InterPro" id="IPR002110">
    <property type="entry name" value="Ankyrin_rpt"/>
</dbReference>
<comment type="caution">
    <text evidence="4">The sequence shown here is derived from an EMBL/GenBank/DDBJ whole genome shotgun (WGS) entry which is preliminary data.</text>
</comment>
<dbReference type="PANTHER" id="PTHR24173">
    <property type="entry name" value="ANKYRIN REPEAT CONTAINING"/>
    <property type="match status" value="1"/>
</dbReference>
<evidence type="ECO:0000256" key="1">
    <source>
        <dbReference type="ARBA" id="ARBA00022737"/>
    </source>
</evidence>
<dbReference type="EMBL" id="CAJNNW010032790">
    <property type="protein sequence ID" value="CAE8715430.1"/>
    <property type="molecule type" value="Genomic_DNA"/>
</dbReference>
<dbReference type="Pfam" id="PF12796">
    <property type="entry name" value="Ank_2"/>
    <property type="match status" value="1"/>
</dbReference>
<dbReference type="SUPFAM" id="SSF48403">
    <property type="entry name" value="Ankyrin repeat"/>
    <property type="match status" value="1"/>
</dbReference>
<evidence type="ECO:0000313" key="5">
    <source>
        <dbReference type="Proteomes" id="UP000626109"/>
    </source>
</evidence>
<evidence type="ECO:0000313" key="4">
    <source>
        <dbReference type="EMBL" id="CAE8715430.1"/>
    </source>
</evidence>
<feature type="non-terminal residue" evidence="4">
    <location>
        <position position="1"/>
    </location>
</feature>
<keyword evidence="1" id="KW-0677">Repeat</keyword>
<proteinExistence type="predicted"/>
<dbReference type="PANTHER" id="PTHR24173:SF74">
    <property type="entry name" value="ANKYRIN REPEAT DOMAIN-CONTAINING PROTEIN 16"/>
    <property type="match status" value="1"/>
</dbReference>
<sequence>APQRATEVDDLGVCPLMFAASGGCLDAAKLLVKFGADIFARNPINWSVLLYAALGGHDHMVRWLVEGGVTVTDHELVLAAYTGNSTSLKALLELYEGSVVDLRTNESRKSLLHLACEGLCFLKSSAECHAQCVELLLNWQVPVDQAEPRQGRTCLQNYIEDARWRTRGFELSRTHLSILERLCEAGASVTMEDFGGNSALSIAAAAELSTVREVLFAYA</sequence>
<protein>
    <submittedName>
        <fullName evidence="4">Uncharacterized protein</fullName>
    </submittedName>
</protein>
<dbReference type="Proteomes" id="UP000626109">
    <property type="component" value="Unassembled WGS sequence"/>
</dbReference>
<reference evidence="4" key="1">
    <citation type="submission" date="2021-02" db="EMBL/GenBank/DDBJ databases">
        <authorList>
            <person name="Dougan E. K."/>
            <person name="Rhodes N."/>
            <person name="Thang M."/>
            <person name="Chan C."/>
        </authorList>
    </citation>
    <scope>NUCLEOTIDE SEQUENCE</scope>
</reference>
<gene>
    <name evidence="4" type="ORF">PGLA2088_LOCUS38539</name>
</gene>
<accession>A0A813L306</accession>
<evidence type="ECO:0000256" key="3">
    <source>
        <dbReference type="PROSITE-ProRule" id="PRU00023"/>
    </source>
</evidence>
<feature type="repeat" description="ANK" evidence="3">
    <location>
        <begin position="11"/>
        <end position="43"/>
    </location>
</feature>
<dbReference type="PROSITE" id="PS50088">
    <property type="entry name" value="ANK_REPEAT"/>
    <property type="match status" value="1"/>
</dbReference>
<dbReference type="InterPro" id="IPR036770">
    <property type="entry name" value="Ankyrin_rpt-contain_sf"/>
</dbReference>
<keyword evidence="2 3" id="KW-0040">ANK repeat</keyword>
<organism evidence="4 5">
    <name type="scientific">Polarella glacialis</name>
    <name type="common">Dinoflagellate</name>
    <dbReference type="NCBI Taxonomy" id="89957"/>
    <lineage>
        <taxon>Eukaryota</taxon>
        <taxon>Sar</taxon>
        <taxon>Alveolata</taxon>
        <taxon>Dinophyceae</taxon>
        <taxon>Suessiales</taxon>
        <taxon>Suessiaceae</taxon>
        <taxon>Polarella</taxon>
    </lineage>
</organism>
<dbReference type="PROSITE" id="PS50297">
    <property type="entry name" value="ANK_REP_REGION"/>
    <property type="match status" value="1"/>
</dbReference>
<dbReference type="Gene3D" id="1.25.40.20">
    <property type="entry name" value="Ankyrin repeat-containing domain"/>
    <property type="match status" value="2"/>
</dbReference>